<feature type="transmembrane region" description="Helical" evidence="5">
    <location>
        <begin position="42"/>
        <end position="59"/>
    </location>
</feature>
<keyword evidence="2 5" id="KW-0812">Transmembrane</keyword>
<evidence type="ECO:0000313" key="8">
    <source>
        <dbReference type="Proteomes" id="UP000024635"/>
    </source>
</evidence>
<dbReference type="Pfam" id="PF10328">
    <property type="entry name" value="7TM_GPCR_Srx"/>
    <property type="match status" value="1"/>
</dbReference>
<dbReference type="OrthoDB" id="5825164at2759"/>
<keyword evidence="8" id="KW-1185">Reference proteome</keyword>
<dbReference type="PANTHER" id="PTHR23017:SF3">
    <property type="entry name" value="G-PROTEIN COUPLED RECEPTORS FAMILY 1 PROFILE DOMAIN-CONTAINING PROTEIN"/>
    <property type="match status" value="1"/>
</dbReference>
<dbReference type="Proteomes" id="UP000024635">
    <property type="component" value="Unassembled WGS sequence"/>
</dbReference>
<dbReference type="PANTHER" id="PTHR23017">
    <property type="entry name" value="SERPENTINE RECEPTOR, CLASS X"/>
    <property type="match status" value="1"/>
</dbReference>
<dbReference type="Gene3D" id="1.20.1070.10">
    <property type="entry name" value="Rhodopsin 7-helix transmembrane proteins"/>
    <property type="match status" value="1"/>
</dbReference>
<feature type="transmembrane region" description="Helical" evidence="5">
    <location>
        <begin position="208"/>
        <end position="231"/>
    </location>
</feature>
<keyword evidence="3 5" id="KW-1133">Transmembrane helix</keyword>
<evidence type="ECO:0000256" key="2">
    <source>
        <dbReference type="ARBA" id="ARBA00022692"/>
    </source>
</evidence>
<evidence type="ECO:0000313" key="7">
    <source>
        <dbReference type="EMBL" id="EYC34530.1"/>
    </source>
</evidence>
<protein>
    <recommendedName>
        <fullName evidence="6">G-protein coupled receptors family 1 profile domain-containing protein</fullName>
    </recommendedName>
</protein>
<name>A0A016W4J7_9BILA</name>
<dbReference type="InterPro" id="IPR019430">
    <property type="entry name" value="7TM_GPCR_serpentine_rcpt_Srx"/>
</dbReference>
<dbReference type="GO" id="GO:0016020">
    <property type="term" value="C:membrane"/>
    <property type="evidence" value="ECO:0007669"/>
    <property type="project" value="UniProtKB-SubCell"/>
</dbReference>
<comment type="subcellular location">
    <subcellularLocation>
        <location evidence="1">Membrane</location>
    </subcellularLocation>
</comment>
<evidence type="ECO:0000256" key="4">
    <source>
        <dbReference type="ARBA" id="ARBA00023136"/>
    </source>
</evidence>
<accession>A0A016W4J7</accession>
<sequence length="270" mass="30456">MSQLTADSSTLLLQMLWAGPATFFHFEHEITFSFFGARIGQISMLLWFSSVYGKLLIALNRLVAITWPLEYCNIFSNRRLPLIIGFIWFLALLHGLVYTTEDCAFVFDALEFIWTYKETTCGAIASRYLDFMHGSGTFALVLLINTVTFFFIRRRAKEFQTKKVASLSKETYKKNVRLYIQGCMASGTLVFLNVSYNCVTLVTTTRLGVFAATTLVWEIAHIVDGVILVIFNPQLRGDRPPPSKNTTVVRRGSITTVKRASISVVNARTG</sequence>
<feature type="transmembrane region" description="Helical" evidence="5">
    <location>
        <begin position="80"/>
        <end position="98"/>
    </location>
</feature>
<comment type="caution">
    <text evidence="7">The sequence shown here is derived from an EMBL/GenBank/DDBJ whole genome shotgun (WGS) entry which is preliminary data.</text>
</comment>
<organism evidence="7 8">
    <name type="scientific">Ancylostoma ceylanicum</name>
    <dbReference type="NCBI Taxonomy" id="53326"/>
    <lineage>
        <taxon>Eukaryota</taxon>
        <taxon>Metazoa</taxon>
        <taxon>Ecdysozoa</taxon>
        <taxon>Nematoda</taxon>
        <taxon>Chromadorea</taxon>
        <taxon>Rhabditida</taxon>
        <taxon>Rhabditina</taxon>
        <taxon>Rhabditomorpha</taxon>
        <taxon>Strongyloidea</taxon>
        <taxon>Ancylostomatidae</taxon>
        <taxon>Ancylostomatinae</taxon>
        <taxon>Ancylostoma</taxon>
    </lineage>
</organism>
<dbReference type="PROSITE" id="PS50262">
    <property type="entry name" value="G_PROTEIN_RECEP_F1_2"/>
    <property type="match status" value="1"/>
</dbReference>
<dbReference type="AlphaFoldDB" id="A0A016W4J7"/>
<proteinExistence type="predicted"/>
<feature type="domain" description="G-protein coupled receptors family 1 profile" evidence="6">
    <location>
        <begin position="48"/>
        <end position="178"/>
    </location>
</feature>
<evidence type="ECO:0000256" key="1">
    <source>
        <dbReference type="ARBA" id="ARBA00004370"/>
    </source>
</evidence>
<dbReference type="InterPro" id="IPR017452">
    <property type="entry name" value="GPCR_Rhodpsn_7TM"/>
</dbReference>
<gene>
    <name evidence="7" type="primary">Acey_s0001.g456</name>
    <name evidence="7" type="ORF">Y032_0001g456</name>
</gene>
<dbReference type="EMBL" id="JARK01001337">
    <property type="protein sequence ID" value="EYC34530.1"/>
    <property type="molecule type" value="Genomic_DNA"/>
</dbReference>
<feature type="transmembrane region" description="Helical" evidence="5">
    <location>
        <begin position="178"/>
        <end position="196"/>
    </location>
</feature>
<reference evidence="8" key="1">
    <citation type="journal article" date="2015" name="Nat. Genet.">
        <title>The genome and transcriptome of the zoonotic hookworm Ancylostoma ceylanicum identify infection-specific gene families.</title>
        <authorList>
            <person name="Schwarz E.M."/>
            <person name="Hu Y."/>
            <person name="Antoshechkin I."/>
            <person name="Miller M.M."/>
            <person name="Sternberg P.W."/>
            <person name="Aroian R.V."/>
        </authorList>
    </citation>
    <scope>NUCLEOTIDE SEQUENCE</scope>
    <source>
        <strain evidence="8">HY135</strain>
    </source>
</reference>
<dbReference type="SUPFAM" id="SSF81321">
    <property type="entry name" value="Family A G protein-coupled receptor-like"/>
    <property type="match status" value="1"/>
</dbReference>
<dbReference type="CDD" id="cd00637">
    <property type="entry name" value="7tm_classA_rhodopsin-like"/>
    <property type="match status" value="1"/>
</dbReference>
<evidence type="ECO:0000256" key="3">
    <source>
        <dbReference type="ARBA" id="ARBA00022989"/>
    </source>
</evidence>
<keyword evidence="4 5" id="KW-0472">Membrane</keyword>
<evidence type="ECO:0000259" key="6">
    <source>
        <dbReference type="PROSITE" id="PS50262"/>
    </source>
</evidence>
<feature type="transmembrane region" description="Helical" evidence="5">
    <location>
        <begin position="131"/>
        <end position="152"/>
    </location>
</feature>
<evidence type="ECO:0000256" key="5">
    <source>
        <dbReference type="SAM" id="Phobius"/>
    </source>
</evidence>